<proteinExistence type="inferred from homology"/>
<organism evidence="8 9">
    <name type="scientific">Pseudonocardia nematodicida</name>
    <dbReference type="NCBI Taxonomy" id="1206997"/>
    <lineage>
        <taxon>Bacteria</taxon>
        <taxon>Bacillati</taxon>
        <taxon>Actinomycetota</taxon>
        <taxon>Actinomycetes</taxon>
        <taxon>Pseudonocardiales</taxon>
        <taxon>Pseudonocardiaceae</taxon>
        <taxon>Pseudonocardia</taxon>
    </lineage>
</organism>
<dbReference type="InterPro" id="IPR013595">
    <property type="entry name" value="Pept_S33_TAP-like_C"/>
</dbReference>
<comment type="similarity">
    <text evidence="1">Belongs to the peptidase S33 family.</text>
</comment>
<gene>
    <name evidence="8" type="ORF">WIS52_30335</name>
</gene>
<evidence type="ECO:0000256" key="5">
    <source>
        <dbReference type="SAM" id="SignalP"/>
    </source>
</evidence>
<dbReference type="SUPFAM" id="SSF53474">
    <property type="entry name" value="alpha/beta-Hydrolases"/>
    <property type="match status" value="1"/>
</dbReference>
<dbReference type="InterPro" id="IPR029058">
    <property type="entry name" value="AB_hydrolase_fold"/>
</dbReference>
<evidence type="ECO:0000313" key="9">
    <source>
        <dbReference type="Proteomes" id="UP001494902"/>
    </source>
</evidence>
<dbReference type="PANTHER" id="PTHR43248">
    <property type="entry name" value="2-SUCCINYL-6-HYDROXY-2,4-CYCLOHEXADIENE-1-CARBOXYLATE SYNTHASE"/>
    <property type="match status" value="1"/>
</dbReference>
<feature type="region of interest" description="Disordered" evidence="4">
    <location>
        <begin position="80"/>
        <end position="103"/>
    </location>
</feature>
<dbReference type="InterPro" id="IPR000073">
    <property type="entry name" value="AB_hydrolase_1"/>
</dbReference>
<evidence type="ECO:0000256" key="4">
    <source>
        <dbReference type="SAM" id="MobiDB-lite"/>
    </source>
</evidence>
<dbReference type="PANTHER" id="PTHR43248:SF29">
    <property type="entry name" value="TRIPEPTIDYL AMINOPEPTIDASE"/>
    <property type="match status" value="1"/>
</dbReference>
<dbReference type="GO" id="GO:0016787">
    <property type="term" value="F:hydrolase activity"/>
    <property type="evidence" value="ECO:0007669"/>
    <property type="project" value="UniProtKB-KW"/>
</dbReference>
<name>A0ABV1KJZ8_9PSEU</name>
<feature type="domain" description="AB hydrolase-1" evidence="6">
    <location>
        <begin position="91"/>
        <end position="292"/>
    </location>
</feature>
<keyword evidence="2 5" id="KW-0732">Signal</keyword>
<evidence type="ECO:0000256" key="2">
    <source>
        <dbReference type="ARBA" id="ARBA00022729"/>
    </source>
</evidence>
<feature type="domain" description="Peptidase S33 tripeptidyl aminopeptidase-like C-terminal" evidence="7">
    <location>
        <begin position="393"/>
        <end position="484"/>
    </location>
</feature>
<dbReference type="InterPro" id="IPR051601">
    <property type="entry name" value="Serine_prot/Carboxylest_S33"/>
</dbReference>
<evidence type="ECO:0000256" key="3">
    <source>
        <dbReference type="ARBA" id="ARBA00022801"/>
    </source>
</evidence>
<evidence type="ECO:0000256" key="1">
    <source>
        <dbReference type="ARBA" id="ARBA00010088"/>
    </source>
</evidence>
<comment type="caution">
    <text evidence="8">The sequence shown here is derived from an EMBL/GenBank/DDBJ whole genome shotgun (WGS) entry which is preliminary data.</text>
</comment>
<keyword evidence="3 8" id="KW-0378">Hydrolase</keyword>
<dbReference type="RefSeq" id="WP_349301853.1">
    <property type="nucleotide sequence ID" value="NZ_JBEDNQ010000017.1"/>
</dbReference>
<evidence type="ECO:0000259" key="6">
    <source>
        <dbReference type="Pfam" id="PF00561"/>
    </source>
</evidence>
<dbReference type="EMBL" id="JBEDNQ010000017">
    <property type="protein sequence ID" value="MEQ3554783.1"/>
    <property type="molecule type" value="Genomic_DNA"/>
</dbReference>
<evidence type="ECO:0000313" key="8">
    <source>
        <dbReference type="EMBL" id="MEQ3554783.1"/>
    </source>
</evidence>
<accession>A0ABV1KJZ8</accession>
<protein>
    <submittedName>
        <fullName evidence="8">Alpha/beta fold hydrolase</fullName>
    </submittedName>
</protein>
<dbReference type="Pfam" id="PF08386">
    <property type="entry name" value="Abhydrolase_4"/>
    <property type="match status" value="1"/>
</dbReference>
<reference evidence="8 9" key="1">
    <citation type="submission" date="2024-03" db="EMBL/GenBank/DDBJ databases">
        <title>Draft genome sequence of Pseudonocardia nematodicida JCM 31783.</title>
        <authorList>
            <person name="Butdee W."/>
            <person name="Duangmal K."/>
        </authorList>
    </citation>
    <scope>NUCLEOTIDE SEQUENCE [LARGE SCALE GENOMIC DNA]</scope>
    <source>
        <strain evidence="8 9">JCM 31783</strain>
    </source>
</reference>
<feature type="chain" id="PRO_5046285316" evidence="5">
    <location>
        <begin position="21"/>
        <end position="488"/>
    </location>
</feature>
<evidence type="ECO:0000259" key="7">
    <source>
        <dbReference type="Pfam" id="PF08386"/>
    </source>
</evidence>
<dbReference type="Pfam" id="PF00561">
    <property type="entry name" value="Abhydrolase_1"/>
    <property type="match status" value="1"/>
</dbReference>
<feature type="signal peptide" evidence="5">
    <location>
        <begin position="1"/>
        <end position="20"/>
    </location>
</feature>
<sequence>MPPTPLLGALLAAAAGVGLAAVPAPTAAPAPPTAISWAPCRDVVEDWDAGDARTGCGTVTVPVSYDAPDGRTLDLMVSRRPATSPERRRGVIVTNPGGPGHPGLSMPATLAGSAVGDLATDHDLIGFDPRGVHTSEGKECDLRAGGDLDPAPVSEQDFRRSHAEFAHRNATCAGADPEFVAGLSTNTVARDVDAIRQALGEERISFYGVSWGTALGAVYRSLFDDHVDRMLLDSVITPDFSLREMNDAVPRAADANLDRFTGWVAGGGHDGLGDTAAEVSATVHALVRELDATPLVVTTPDGEQVEIDGGDLRMMLGHPQRDWPEIAGSVRALRDGELPPLLDPAHGTPGLGLRDDPRGSRFMQVSVFCNDQGPDPDAGTLWHEHQQRRAASPLFGWAAGYENWCAGWPLPAQPWHELTHGDSALQLAGHRHEPVTPYEWAGQMQRRIGGSLLTVEDDGHGTLSRIPDCGARAIEFFRHGRTDDGTCG</sequence>
<dbReference type="Proteomes" id="UP001494902">
    <property type="component" value="Unassembled WGS sequence"/>
</dbReference>
<keyword evidence="9" id="KW-1185">Reference proteome</keyword>
<dbReference type="Gene3D" id="3.40.50.1820">
    <property type="entry name" value="alpha/beta hydrolase"/>
    <property type="match status" value="1"/>
</dbReference>